<evidence type="ECO:0000256" key="2">
    <source>
        <dbReference type="ARBA" id="ARBA00022448"/>
    </source>
</evidence>
<dbReference type="GO" id="GO:0005524">
    <property type="term" value="F:ATP binding"/>
    <property type="evidence" value="ECO:0007669"/>
    <property type="project" value="InterPro"/>
</dbReference>
<dbReference type="Proteomes" id="UP000612055">
    <property type="component" value="Unassembled WGS sequence"/>
</dbReference>
<dbReference type="InterPro" id="IPR043926">
    <property type="entry name" value="ABCG_dom"/>
</dbReference>
<dbReference type="InterPro" id="IPR050352">
    <property type="entry name" value="ABCG_transporters"/>
</dbReference>
<dbReference type="Pfam" id="PF00005">
    <property type="entry name" value="ABC_tran"/>
    <property type="match status" value="1"/>
</dbReference>
<dbReference type="Gene3D" id="3.40.50.300">
    <property type="entry name" value="P-loop containing nucleotide triphosphate hydrolases"/>
    <property type="match status" value="1"/>
</dbReference>
<protein>
    <submittedName>
        <fullName evidence="11">Uncharacterized protein</fullName>
    </submittedName>
</protein>
<keyword evidence="12" id="KW-1185">Reference proteome</keyword>
<feature type="region of interest" description="Disordered" evidence="6">
    <location>
        <begin position="316"/>
        <end position="353"/>
    </location>
</feature>
<dbReference type="Pfam" id="PF01061">
    <property type="entry name" value="ABC2_membrane"/>
    <property type="match status" value="1"/>
</dbReference>
<organism evidence="11 12">
    <name type="scientific">Edaphochlamys debaryana</name>
    <dbReference type="NCBI Taxonomy" id="47281"/>
    <lineage>
        <taxon>Eukaryota</taxon>
        <taxon>Viridiplantae</taxon>
        <taxon>Chlorophyta</taxon>
        <taxon>core chlorophytes</taxon>
        <taxon>Chlorophyceae</taxon>
        <taxon>CS clade</taxon>
        <taxon>Chlamydomonadales</taxon>
        <taxon>Chlamydomonadales incertae sedis</taxon>
        <taxon>Edaphochlamys</taxon>
    </lineage>
</organism>
<feature type="transmembrane region" description="Helical" evidence="7">
    <location>
        <begin position="549"/>
        <end position="572"/>
    </location>
</feature>
<dbReference type="InterPro" id="IPR013525">
    <property type="entry name" value="ABC2_TM"/>
</dbReference>
<feature type="domain" description="ABC-2 type transporter transmembrane" evidence="9">
    <location>
        <begin position="418"/>
        <end position="626"/>
    </location>
</feature>
<evidence type="ECO:0000256" key="4">
    <source>
        <dbReference type="ARBA" id="ARBA00022989"/>
    </source>
</evidence>
<evidence type="ECO:0000313" key="11">
    <source>
        <dbReference type="EMBL" id="KAG2497029.1"/>
    </source>
</evidence>
<feature type="compositionally biased region" description="Low complexity" evidence="6">
    <location>
        <begin position="321"/>
        <end position="331"/>
    </location>
</feature>
<gene>
    <name evidence="11" type="ORF">HYH03_005032</name>
</gene>
<evidence type="ECO:0000313" key="12">
    <source>
        <dbReference type="Proteomes" id="UP000612055"/>
    </source>
</evidence>
<keyword evidence="5 7" id="KW-0472">Membrane</keyword>
<proteinExistence type="predicted"/>
<comment type="caution">
    <text evidence="11">The sequence shown here is derived from an EMBL/GenBank/DDBJ whole genome shotgun (WGS) entry which is preliminary data.</text>
</comment>
<dbReference type="PANTHER" id="PTHR48041">
    <property type="entry name" value="ABC TRANSPORTER G FAMILY MEMBER 28"/>
    <property type="match status" value="1"/>
</dbReference>
<evidence type="ECO:0000256" key="3">
    <source>
        <dbReference type="ARBA" id="ARBA00022692"/>
    </source>
</evidence>
<feature type="transmembrane region" description="Helical" evidence="7">
    <location>
        <begin position="578"/>
        <end position="605"/>
    </location>
</feature>
<accession>A0A835YG71</accession>
<dbReference type="OrthoDB" id="66620at2759"/>
<dbReference type="PANTHER" id="PTHR48041:SF139">
    <property type="entry name" value="PROTEIN SCARLET"/>
    <property type="match status" value="1"/>
</dbReference>
<dbReference type="GO" id="GO:0016020">
    <property type="term" value="C:membrane"/>
    <property type="evidence" value="ECO:0007669"/>
    <property type="project" value="UniProtKB-SubCell"/>
</dbReference>
<feature type="transmembrane region" description="Helical" evidence="7">
    <location>
        <begin position="511"/>
        <end position="537"/>
    </location>
</feature>
<dbReference type="SUPFAM" id="SSF52540">
    <property type="entry name" value="P-loop containing nucleoside triphosphate hydrolases"/>
    <property type="match status" value="1"/>
</dbReference>
<name>A0A835YG71_9CHLO</name>
<evidence type="ECO:0000259" key="9">
    <source>
        <dbReference type="Pfam" id="PF01061"/>
    </source>
</evidence>
<evidence type="ECO:0000259" key="8">
    <source>
        <dbReference type="Pfam" id="PF00005"/>
    </source>
</evidence>
<feature type="domain" description="ABC transporter family G" evidence="10">
    <location>
        <begin position="165"/>
        <end position="220"/>
    </location>
</feature>
<comment type="subcellular location">
    <subcellularLocation>
        <location evidence="1">Membrane</location>
        <topology evidence="1">Multi-pass membrane protein</topology>
    </subcellularLocation>
</comment>
<dbReference type="InterPro" id="IPR027417">
    <property type="entry name" value="P-loop_NTPase"/>
</dbReference>
<keyword evidence="3 7" id="KW-0812">Transmembrane</keyword>
<evidence type="ECO:0000256" key="6">
    <source>
        <dbReference type="SAM" id="MobiDB-lite"/>
    </source>
</evidence>
<reference evidence="11" key="1">
    <citation type="journal article" date="2020" name="bioRxiv">
        <title>Comparative genomics of Chlamydomonas.</title>
        <authorList>
            <person name="Craig R.J."/>
            <person name="Hasan A.R."/>
            <person name="Ness R.W."/>
            <person name="Keightley P.D."/>
        </authorList>
    </citation>
    <scope>NUCLEOTIDE SEQUENCE</scope>
    <source>
        <strain evidence="11">CCAP 11/70</strain>
    </source>
</reference>
<dbReference type="GO" id="GO:0016887">
    <property type="term" value="F:ATP hydrolysis activity"/>
    <property type="evidence" value="ECO:0007669"/>
    <property type="project" value="InterPro"/>
</dbReference>
<evidence type="ECO:0000256" key="7">
    <source>
        <dbReference type="SAM" id="Phobius"/>
    </source>
</evidence>
<evidence type="ECO:0000256" key="1">
    <source>
        <dbReference type="ARBA" id="ARBA00004141"/>
    </source>
</evidence>
<sequence>MPFQLDALACISSKTRGAKVEGRVLLNGVPCSAAGAVRELSAYVQQQDVLLPSATVREVVLASAQLRLPYAIPLETKRTLVEEALRDLDLLACADTLIGDELRGLKGVSGGERRRTSVAAELVKDPRLLFLDEPSSGLDSETAMGVVAALSRLARKGRTVICTLHQPNSDITEVFDDLMLLAGGRVVYGGPWAGAVGFFARAGFSCPSFKNPADYFLQVMTRSGAEAVDQLTSAYAAGFEGLWGDSWVKDNTTPQVSRRKLRLVSGPAAPKGPSCTALEAADGKAEAGTGAPAEAAVWEQAAGEVVLEIRGDKVVEDERPSPCGSGSSCGSLVPTVALPSPSGDGDDDVRPSLSRSLPASRRMLLRFSSSGVSGAEAGSAGNSSCFGRCCFRGGGDAEGASDADVRQAALGIPLWYKVVILALRRWRTWSRDPLYLTRELAQYVCFALFVGLVYARFNNILGEGDYARSTCVFVMLCTFGNVPPNTAVATWHEERVLLKRELDDRLYSVTAYYLARYSVLLPFALAQVSIFLTILYFMAGFVASASSFFIFYAVLLMFYMISEGIGACFAALTRTVTAGLLSAMLCIMICVAFGGFLTTTVPAYFEWIHKTSFFTYAYSALIETEFTHINLVNPQTGQTLPGMQAFPRQLVTGLSYSGNIGVLAAQCAAMELIKLATLHVAYWTGRI</sequence>
<evidence type="ECO:0000259" key="10">
    <source>
        <dbReference type="Pfam" id="PF19055"/>
    </source>
</evidence>
<feature type="domain" description="ABC transporter" evidence="8">
    <location>
        <begin position="12"/>
        <end position="135"/>
    </location>
</feature>
<dbReference type="AlphaFoldDB" id="A0A835YG71"/>
<dbReference type="GO" id="GO:0140359">
    <property type="term" value="F:ABC-type transporter activity"/>
    <property type="evidence" value="ECO:0007669"/>
    <property type="project" value="InterPro"/>
</dbReference>
<feature type="transmembrane region" description="Helical" evidence="7">
    <location>
        <begin position="440"/>
        <end position="457"/>
    </location>
</feature>
<dbReference type="InterPro" id="IPR003439">
    <property type="entry name" value="ABC_transporter-like_ATP-bd"/>
</dbReference>
<evidence type="ECO:0000256" key="5">
    <source>
        <dbReference type="ARBA" id="ARBA00023136"/>
    </source>
</evidence>
<keyword evidence="4 7" id="KW-1133">Transmembrane helix</keyword>
<keyword evidence="2" id="KW-0813">Transport</keyword>
<dbReference type="Pfam" id="PF19055">
    <property type="entry name" value="ABC2_membrane_7"/>
    <property type="match status" value="1"/>
</dbReference>
<dbReference type="EMBL" id="JAEHOE010000016">
    <property type="protein sequence ID" value="KAG2497029.1"/>
    <property type="molecule type" value="Genomic_DNA"/>
</dbReference>